<evidence type="ECO:0000313" key="2">
    <source>
        <dbReference type="EMBL" id="MBR7836735.1"/>
    </source>
</evidence>
<comment type="catalytic activity">
    <reaction evidence="1">
        <text>L-cysteine + L-glutamate + ATP = gamma-L-glutamyl-L-cysteine + ADP + phosphate + H(+)</text>
        <dbReference type="Rhea" id="RHEA:13285"/>
        <dbReference type="ChEBI" id="CHEBI:15378"/>
        <dbReference type="ChEBI" id="CHEBI:29985"/>
        <dbReference type="ChEBI" id="CHEBI:30616"/>
        <dbReference type="ChEBI" id="CHEBI:35235"/>
        <dbReference type="ChEBI" id="CHEBI:43474"/>
        <dbReference type="ChEBI" id="CHEBI:58173"/>
        <dbReference type="ChEBI" id="CHEBI:456216"/>
        <dbReference type="EC" id="6.3.2.2"/>
    </reaction>
</comment>
<dbReference type="PANTHER" id="PTHR36510:SF3">
    <property type="entry name" value="CONSERVED PROTEIN"/>
    <property type="match status" value="1"/>
</dbReference>
<dbReference type="PANTHER" id="PTHR36510">
    <property type="entry name" value="GLUTAMATE--CYSTEINE LIGASE 2-RELATED"/>
    <property type="match status" value="1"/>
</dbReference>
<protein>
    <submittedName>
        <fullName evidence="2">Glutamate--cysteine ligase</fullName>
    </submittedName>
</protein>
<sequence>MGERLAAAEVRFDGRDRERFRTRLTACQDVFEQMLAQDLFEKGRKLCGIELELHLIDEQGRPAMVNRQVLERIASPDFQTELGSFNLEVNIAPHKLVGTMFSELKEEMDTAMHYADRVAGACGAGVAMIGVLPTLDEAHLVRENFSEEDRYVLLNDQIALVRGEDFRVRIEGDEEVLDTAFPTIMAEACCTSVQFHLQVTPDGFARAWNAAQAIAGVQVALGANSPFLLGRRLWHETRIALFEQATDFRTVELAAQGVRPRVWFGERWVRGPAELFRENVTYFTSLLPRVGGEDSAAVLGTGGIPHLPELRLHNGTIYRWNRPVYDVARGKPHLRVENRVLPAGPTVIDVLANAAFYYGLVRTLADQDSPVWRRLSFAAAEENLHRGARDGIGAQQLWPGYGMVPVRRLVLEHLLPLAAEGLDRWHIDPRERDLYLGVIEGRVRTGRNGAVWQIEQVRYLQEELGLGRSEAIASMLRRYAKLGREGQPVHTWPVGPGGE</sequence>
<dbReference type="InterPro" id="IPR014746">
    <property type="entry name" value="Gln_synth/guanido_kin_cat_dom"/>
</dbReference>
<dbReference type="PIRSF" id="PIRSF012666">
    <property type="entry name" value="UCP012666"/>
    <property type="match status" value="1"/>
</dbReference>
<proteinExistence type="predicted"/>
<accession>A0A941EQQ7</accession>
<comment type="caution">
    <text evidence="2">The sequence shown here is derived from an EMBL/GenBank/DDBJ whole genome shotgun (WGS) entry which is preliminary data.</text>
</comment>
<organism evidence="2 3">
    <name type="scientific">Actinospica durhamensis</name>
    <dbReference type="NCBI Taxonomy" id="1508375"/>
    <lineage>
        <taxon>Bacteria</taxon>
        <taxon>Bacillati</taxon>
        <taxon>Actinomycetota</taxon>
        <taxon>Actinomycetes</taxon>
        <taxon>Catenulisporales</taxon>
        <taxon>Actinospicaceae</taxon>
        <taxon>Actinospica</taxon>
    </lineage>
</organism>
<dbReference type="EMBL" id="JAGSOG010000158">
    <property type="protein sequence ID" value="MBR7836735.1"/>
    <property type="molecule type" value="Genomic_DNA"/>
</dbReference>
<dbReference type="AlphaFoldDB" id="A0A941EQQ7"/>
<dbReference type="Pfam" id="PF04107">
    <property type="entry name" value="GCS2"/>
    <property type="match status" value="1"/>
</dbReference>
<evidence type="ECO:0000256" key="1">
    <source>
        <dbReference type="ARBA" id="ARBA00048819"/>
    </source>
</evidence>
<dbReference type="InterPro" id="IPR016602">
    <property type="entry name" value="UCP012666"/>
</dbReference>
<evidence type="ECO:0000313" key="3">
    <source>
        <dbReference type="Proteomes" id="UP000675781"/>
    </source>
</evidence>
<keyword evidence="3" id="KW-1185">Reference proteome</keyword>
<dbReference type="InterPro" id="IPR006336">
    <property type="entry name" value="GCS2"/>
</dbReference>
<dbReference type="Proteomes" id="UP000675781">
    <property type="component" value="Unassembled WGS sequence"/>
</dbReference>
<gene>
    <name evidence="2" type="ORF">KDL01_25870</name>
</gene>
<reference evidence="2" key="1">
    <citation type="submission" date="2021-04" db="EMBL/GenBank/DDBJ databases">
        <title>Genome based classification of Actinospica acidithermotolerans sp. nov., an actinobacterium isolated from an Indonesian hot spring.</title>
        <authorList>
            <person name="Kusuma A.B."/>
            <person name="Putra K.E."/>
            <person name="Nafisah S."/>
            <person name="Loh J."/>
            <person name="Nouioui I."/>
            <person name="Goodfellow M."/>
        </authorList>
    </citation>
    <scope>NUCLEOTIDE SEQUENCE</scope>
    <source>
        <strain evidence="2">CSCA 57</strain>
    </source>
</reference>
<dbReference type="GO" id="GO:0016879">
    <property type="term" value="F:ligase activity, forming carbon-nitrogen bonds"/>
    <property type="evidence" value="ECO:0007669"/>
    <property type="project" value="TreeGrafter"/>
</dbReference>
<name>A0A941EQQ7_9ACTN</name>
<dbReference type="RefSeq" id="WP_212531208.1">
    <property type="nucleotide sequence ID" value="NZ_JAGSOG010000158.1"/>
</dbReference>
<dbReference type="InterPro" id="IPR050141">
    <property type="entry name" value="GCL_type2/YbdK_subfam"/>
</dbReference>
<dbReference type="SUPFAM" id="SSF55931">
    <property type="entry name" value="Glutamine synthetase/guanido kinase"/>
    <property type="match status" value="1"/>
</dbReference>
<dbReference type="Gene3D" id="3.30.590.20">
    <property type="match status" value="1"/>
</dbReference>
<keyword evidence="2" id="KW-0436">Ligase</keyword>